<dbReference type="STRING" id="92696.A0A4R0RTM2"/>
<dbReference type="InterPro" id="IPR045338">
    <property type="entry name" value="DUF6535"/>
</dbReference>
<feature type="compositionally biased region" description="Polar residues" evidence="1">
    <location>
        <begin position="36"/>
        <end position="49"/>
    </location>
</feature>
<dbReference type="AlphaFoldDB" id="A0A4R0RTM2"/>
<reference evidence="4 5" key="1">
    <citation type="submission" date="2018-11" db="EMBL/GenBank/DDBJ databases">
        <title>Genome assembly of Steccherinum ochraceum LE-BIN_3174, the white-rot fungus of the Steccherinaceae family (The Residual Polyporoid clade, Polyporales, Basidiomycota).</title>
        <authorList>
            <person name="Fedorova T.V."/>
            <person name="Glazunova O.A."/>
            <person name="Landesman E.O."/>
            <person name="Moiseenko K.V."/>
            <person name="Psurtseva N.V."/>
            <person name="Savinova O.S."/>
            <person name="Shakhova N.V."/>
            <person name="Tyazhelova T.V."/>
            <person name="Vasina D.V."/>
        </authorList>
    </citation>
    <scope>NUCLEOTIDE SEQUENCE [LARGE SCALE GENOMIC DNA]</scope>
    <source>
        <strain evidence="4 5">LE-BIN_3174</strain>
    </source>
</reference>
<feature type="transmembrane region" description="Helical" evidence="2">
    <location>
        <begin position="346"/>
        <end position="372"/>
    </location>
</feature>
<evidence type="ECO:0000259" key="3">
    <source>
        <dbReference type="Pfam" id="PF20153"/>
    </source>
</evidence>
<keyword evidence="2" id="KW-1133">Transmembrane helix</keyword>
<comment type="caution">
    <text evidence="4">The sequence shown here is derived from an EMBL/GenBank/DDBJ whole genome shotgun (WGS) entry which is preliminary data.</text>
</comment>
<keyword evidence="5" id="KW-1185">Reference proteome</keyword>
<evidence type="ECO:0000313" key="4">
    <source>
        <dbReference type="EMBL" id="TCD69785.1"/>
    </source>
</evidence>
<name>A0A4R0RTM2_9APHY</name>
<feature type="compositionally biased region" description="Polar residues" evidence="1">
    <location>
        <begin position="58"/>
        <end position="70"/>
    </location>
</feature>
<feature type="domain" description="DUF6535" evidence="3">
    <location>
        <begin position="169"/>
        <end position="341"/>
    </location>
</feature>
<gene>
    <name evidence="4" type="ORF">EIP91_006321</name>
</gene>
<organism evidence="4 5">
    <name type="scientific">Steccherinum ochraceum</name>
    <dbReference type="NCBI Taxonomy" id="92696"/>
    <lineage>
        <taxon>Eukaryota</taxon>
        <taxon>Fungi</taxon>
        <taxon>Dikarya</taxon>
        <taxon>Basidiomycota</taxon>
        <taxon>Agaricomycotina</taxon>
        <taxon>Agaricomycetes</taxon>
        <taxon>Polyporales</taxon>
        <taxon>Steccherinaceae</taxon>
        <taxon>Steccherinum</taxon>
    </lineage>
</organism>
<proteinExistence type="predicted"/>
<dbReference type="Proteomes" id="UP000292702">
    <property type="component" value="Unassembled WGS sequence"/>
</dbReference>
<evidence type="ECO:0000256" key="1">
    <source>
        <dbReference type="SAM" id="MobiDB-lite"/>
    </source>
</evidence>
<feature type="transmembrane region" description="Helical" evidence="2">
    <location>
        <begin position="255"/>
        <end position="278"/>
    </location>
</feature>
<dbReference type="EMBL" id="RWJN01000034">
    <property type="protein sequence ID" value="TCD69785.1"/>
    <property type="molecule type" value="Genomic_DNA"/>
</dbReference>
<sequence>MPAVQSTASSSSHDRLSSMTNLSVLSGLNQIEKQFSGDTLLSDQSSNQGDAIEHGNHSRASSEAQTSGNNVEKEVNDTNVSAGNLNRRKSVRFGDNRGESTATLVVLEEPSAKKSQLEAPVSPDDAESGSHLDLDKQLRQLVKSIKAFIRANAHAQSSGPDLRARFFKKYKAEAEEFHIAFLKKYTDEMDSSLIFSGLFSAVNATFIAMMQPQLVPDPQQNTEVLLKMVIHSLNSAAFAGETLQVQTFKGPSTMTVWVQSLLYTSLAASLFAALGAVMGKQWLGHYAKVGDRGTVEERCIERQGKLAALHDWHFHVVLQCMPVLLQFSLLLFGVGMAAYMWDQQRAIALVLVSVVAISFGLFGLTVVFSMIFPDCPYYSPIADLVKHMQPYMASGVHSFTLLIKHAIRLFHRHSVQPDNHILENPSNDSSDSLFSLPMASPDLRPRSSGDSGSEIVAGALKGVLDVPLVTIAHTPPMGLIGPAQKGSDAYCVDWLLQTSTDPDVMTTAALMVPHVIWPVSLDLNPMLRQLENSFQYCWTTEHDDTFRLLPHARDRALACSQALLHLLTHRRHLATFGLQGNAHDYKLSTNWYNGHMETDDPGLEITCWALGAHLEPPMDCLENHPSEIFKSPLSPAPAFMEWFSQTSLFCLNDPTFSEHAKSRIGIALARFLQLNQLPHKRIIANCIMAFTILVGHPVSTRQISVVDKSGVFEKNAQILLGRLVALTQKESPLLQFRQEDPQDAQHSGAVRYLLKPFIDLLLHPSILKELHPTLARAEFHLWIIRLCRRLLLPAADSDAQKTHWRAFDPSQSYARRCLHMSVTIASPPVMERDVDVDVWRVRYERSEHHPDALTIKDSGWLSSLLRQTVPATLHHDSVIDEDMVADCLTLLSGVPNIGFKHNHGPRFFTILGWAMQQSTCRRIQYAAVRLTRSLCGHHQDVNNLLLTSLVNNMGGLDLFAGHLAANSPFLDNQIATHRSANYPWILAFLDIVDGLARRQEWLPHVALYSRPCIAFAHYLISEQGEDDWETYRHDNMIRAAYTGWDTDIRVWKTQQIIPAGNYRNTYIRDVLLRVVQIALRCMRVPTVLSVREQQSHSLNDDSEAAAALNLACIPWQIYDTHPLPLDLLPQAIQFSRETIQDAPRDVLSEHLTILEDATRGLSGIEEQLAGEDPTRIELQVLREVFWEKWSDLLSRPTSSVQ</sequence>
<evidence type="ECO:0000313" key="5">
    <source>
        <dbReference type="Proteomes" id="UP000292702"/>
    </source>
</evidence>
<feature type="region of interest" description="Disordered" evidence="1">
    <location>
        <begin position="36"/>
        <end position="132"/>
    </location>
</feature>
<dbReference type="Pfam" id="PF20153">
    <property type="entry name" value="DUF6535"/>
    <property type="match status" value="1"/>
</dbReference>
<accession>A0A4R0RTM2</accession>
<keyword evidence="2" id="KW-0812">Transmembrane</keyword>
<feature type="transmembrane region" description="Helical" evidence="2">
    <location>
        <begin position="316"/>
        <end position="339"/>
    </location>
</feature>
<evidence type="ECO:0000256" key="2">
    <source>
        <dbReference type="SAM" id="Phobius"/>
    </source>
</evidence>
<keyword evidence="2" id="KW-0472">Membrane</keyword>
<dbReference type="OrthoDB" id="2686251at2759"/>
<protein>
    <recommendedName>
        <fullName evidence="3">DUF6535 domain-containing protein</fullName>
    </recommendedName>
</protein>